<gene>
    <name evidence="3" type="ORF">CDCA_CDCA15G4105</name>
</gene>
<feature type="compositionally biased region" description="Basic and acidic residues" evidence="1">
    <location>
        <begin position="7"/>
        <end position="32"/>
    </location>
</feature>
<evidence type="ECO:0000256" key="2">
    <source>
        <dbReference type="SAM" id="Phobius"/>
    </source>
</evidence>
<proteinExistence type="predicted"/>
<protein>
    <submittedName>
        <fullName evidence="3">Uncharacterized protein</fullName>
    </submittedName>
</protein>
<name>A0AAV9J187_CYACA</name>
<dbReference type="AlphaFoldDB" id="A0AAV9J187"/>
<evidence type="ECO:0000313" key="4">
    <source>
        <dbReference type="Proteomes" id="UP001301350"/>
    </source>
</evidence>
<feature type="region of interest" description="Disordered" evidence="1">
    <location>
        <begin position="1"/>
        <end position="44"/>
    </location>
</feature>
<keyword evidence="4" id="KW-1185">Reference proteome</keyword>
<comment type="caution">
    <text evidence="3">The sequence shown here is derived from an EMBL/GenBank/DDBJ whole genome shotgun (WGS) entry which is preliminary data.</text>
</comment>
<reference evidence="3 4" key="1">
    <citation type="submission" date="2022-07" db="EMBL/GenBank/DDBJ databases">
        <title>Genome-wide signatures of adaptation to extreme environments.</title>
        <authorList>
            <person name="Cho C.H."/>
            <person name="Yoon H.S."/>
        </authorList>
    </citation>
    <scope>NUCLEOTIDE SEQUENCE [LARGE SCALE GENOMIC DNA]</scope>
    <source>
        <strain evidence="3 4">DBV 063 E5</strain>
    </source>
</reference>
<keyword evidence="2" id="KW-0812">Transmembrane</keyword>
<organism evidence="3 4">
    <name type="scientific">Cyanidium caldarium</name>
    <name type="common">Red alga</name>
    <dbReference type="NCBI Taxonomy" id="2771"/>
    <lineage>
        <taxon>Eukaryota</taxon>
        <taxon>Rhodophyta</taxon>
        <taxon>Bangiophyceae</taxon>
        <taxon>Cyanidiales</taxon>
        <taxon>Cyanidiaceae</taxon>
        <taxon>Cyanidium</taxon>
    </lineage>
</organism>
<keyword evidence="2" id="KW-0472">Membrane</keyword>
<dbReference type="Proteomes" id="UP001301350">
    <property type="component" value="Unassembled WGS sequence"/>
</dbReference>
<keyword evidence="2" id="KW-1133">Transmembrane helix</keyword>
<evidence type="ECO:0000256" key="1">
    <source>
        <dbReference type="SAM" id="MobiDB-lite"/>
    </source>
</evidence>
<accession>A0AAV9J187</accession>
<sequence length="485" mass="55116">MSTRGDWQNDEKRLGMEKKPCPAEYGRGERFGAENAPTTGRKGVDASRLRVQATLLPWARLPAHIIVKEVQLCSFSTAPPDLVSPNAVLFASHAHSVQQHGMALANISSSCGLCRCSQRTAARRSQKWRERARQPSQSVWFSRCERRVRSAVIELMVWPLRTRRWRYIAPKRAFPIGVLALTLLALLVGALHFRALRALVRWAMRPAPAVHVFYNLFWSEAVPAIAEEQLSLLSRSGVRIEQLHVYGIGEDLRQLPLIEQWAAFPVQYDRLAPAGNESITLKGLHDFCKAQTAAGKRAIVLYLHPKGSFHARGTNLLYRKAMNHFVLRDPFPCLQALQSGRCDVCGMRYSREPHSHFPGNMWWADCAYVTRLYAPDAPRRELAGVDLPESCVGVNRFAHEHWIGSHPLLRPCDCLPFSPDRFYWYGEERIENAYAFIDTEVRCEPAPRPGLEQYLRNQSLYHELVAECVRRSSEADRAAYASDLH</sequence>
<evidence type="ECO:0000313" key="3">
    <source>
        <dbReference type="EMBL" id="KAK4538080.1"/>
    </source>
</evidence>
<feature type="transmembrane region" description="Helical" evidence="2">
    <location>
        <begin position="173"/>
        <end position="193"/>
    </location>
</feature>
<dbReference type="EMBL" id="JANCYW010000015">
    <property type="protein sequence ID" value="KAK4538080.1"/>
    <property type="molecule type" value="Genomic_DNA"/>
</dbReference>